<evidence type="ECO:0000259" key="2">
    <source>
        <dbReference type="Pfam" id="PF07716"/>
    </source>
</evidence>
<dbReference type="InterPro" id="IPR004827">
    <property type="entry name" value="bZIP"/>
</dbReference>
<organism evidence="3 4">
    <name type="scientific">Aphis craccivora</name>
    <name type="common">Cowpea aphid</name>
    <dbReference type="NCBI Taxonomy" id="307492"/>
    <lineage>
        <taxon>Eukaryota</taxon>
        <taxon>Metazoa</taxon>
        <taxon>Ecdysozoa</taxon>
        <taxon>Arthropoda</taxon>
        <taxon>Hexapoda</taxon>
        <taxon>Insecta</taxon>
        <taxon>Pterygota</taxon>
        <taxon>Neoptera</taxon>
        <taxon>Paraneoptera</taxon>
        <taxon>Hemiptera</taxon>
        <taxon>Sternorrhyncha</taxon>
        <taxon>Aphidomorpha</taxon>
        <taxon>Aphidoidea</taxon>
        <taxon>Aphididae</taxon>
        <taxon>Aphidini</taxon>
        <taxon>Aphis</taxon>
        <taxon>Aphis</taxon>
    </lineage>
</organism>
<sequence length="494" mass="55832">MFLFYNRSYRCNDPSHYILRIRTTKAMSVPMELDDPATEVVPLDLTVKKEYGCAASAAVAEGDGPEELTGDVPTSPQPSSDAQNGGGKSTPLDLSAGKALLSQPPPSTNVAQRATVVVLSSKVVAPPPPPQSPPPQSPPPKPQCKGYWTPDSSVSEHLAPLHGIYADAAAYRHMISSAAVPEYNPFLPVLPPSAASQLHHHNHFQHHQHQQHLHIQQQQQLHLQQQLQMHLQMQHQQQHHQEQQFQKQKLQLQAAYGGLPFDPALLLSGSPMYAATSSPSSSESNHFPFGGFDCSFSQPPYGFGYPYYERMLDGRVIGGCMDIGANRSDCPSPESTTTCTTTTDDHHHFNNLHHQQQQQQQQRDLDRDHRHHIKACDMDDLDVVDPEEIAAIYRQSDFLSFRNRYMESLGPPRNFEKMRRSNNNNNNNDDHRLSSGQQQYDQTYFMKRQKNNEAAKRSRDAKRQKYIENQISVMYLTKKVSEMKDIKRRLLKSM</sequence>
<dbReference type="GO" id="GO:0003700">
    <property type="term" value="F:DNA-binding transcription factor activity"/>
    <property type="evidence" value="ECO:0007669"/>
    <property type="project" value="InterPro"/>
</dbReference>
<dbReference type="OrthoDB" id="6626600at2759"/>
<dbReference type="GO" id="GO:0005634">
    <property type="term" value="C:nucleus"/>
    <property type="evidence" value="ECO:0007669"/>
    <property type="project" value="UniProtKB-ARBA"/>
</dbReference>
<feature type="region of interest" description="Disordered" evidence="1">
    <location>
        <begin position="410"/>
        <end position="437"/>
    </location>
</feature>
<comment type="caution">
    <text evidence="3">The sequence shown here is derived from an EMBL/GenBank/DDBJ whole genome shotgun (WGS) entry which is preliminary data.</text>
</comment>
<dbReference type="CDD" id="cd14695">
    <property type="entry name" value="bZIP_HLF"/>
    <property type="match status" value="1"/>
</dbReference>
<feature type="domain" description="BZIP" evidence="2">
    <location>
        <begin position="443"/>
        <end position="483"/>
    </location>
</feature>
<dbReference type="Proteomes" id="UP000478052">
    <property type="component" value="Unassembled WGS sequence"/>
</dbReference>
<dbReference type="EMBL" id="VUJU01004040">
    <property type="protein sequence ID" value="KAF0755727.1"/>
    <property type="molecule type" value="Genomic_DNA"/>
</dbReference>
<evidence type="ECO:0000256" key="1">
    <source>
        <dbReference type="SAM" id="MobiDB-lite"/>
    </source>
</evidence>
<gene>
    <name evidence="3" type="ORF">FWK35_00032874</name>
</gene>
<proteinExistence type="predicted"/>
<feature type="compositionally biased region" description="Polar residues" evidence="1">
    <location>
        <begin position="72"/>
        <end position="83"/>
    </location>
</feature>
<dbReference type="InterPro" id="IPR046347">
    <property type="entry name" value="bZIP_sf"/>
</dbReference>
<feature type="region of interest" description="Disordered" evidence="1">
    <location>
        <begin position="58"/>
        <end position="109"/>
    </location>
</feature>
<dbReference type="Gene3D" id="1.20.5.170">
    <property type="match status" value="1"/>
</dbReference>
<evidence type="ECO:0000313" key="4">
    <source>
        <dbReference type="Proteomes" id="UP000478052"/>
    </source>
</evidence>
<keyword evidence="4" id="KW-1185">Reference proteome</keyword>
<dbReference type="Pfam" id="PF07716">
    <property type="entry name" value="bZIP_2"/>
    <property type="match status" value="1"/>
</dbReference>
<reference evidence="3 4" key="1">
    <citation type="submission" date="2019-08" db="EMBL/GenBank/DDBJ databases">
        <title>Whole genome of Aphis craccivora.</title>
        <authorList>
            <person name="Voronova N.V."/>
            <person name="Shulinski R.S."/>
            <person name="Bandarenka Y.V."/>
            <person name="Zhorov D.G."/>
            <person name="Warner D."/>
        </authorList>
    </citation>
    <scope>NUCLEOTIDE SEQUENCE [LARGE SCALE GENOMIC DNA]</scope>
    <source>
        <strain evidence="3">180601</strain>
        <tissue evidence="3">Whole Body</tissue>
    </source>
</reference>
<dbReference type="SUPFAM" id="SSF57959">
    <property type="entry name" value="Leucine zipper domain"/>
    <property type="match status" value="1"/>
</dbReference>
<name>A0A6G0YGW5_APHCR</name>
<accession>A0A6G0YGW5</accession>
<evidence type="ECO:0000313" key="3">
    <source>
        <dbReference type="EMBL" id="KAF0755727.1"/>
    </source>
</evidence>
<protein>
    <submittedName>
        <fullName evidence="3">Transcription factor mef2A-like</fullName>
    </submittedName>
</protein>
<feature type="compositionally biased region" description="Pro residues" evidence="1">
    <location>
        <begin position="125"/>
        <end position="142"/>
    </location>
</feature>
<dbReference type="AlphaFoldDB" id="A0A6G0YGW5"/>
<feature type="region of interest" description="Disordered" evidence="1">
    <location>
        <begin position="123"/>
        <end position="151"/>
    </location>
</feature>